<dbReference type="EMBL" id="AY576796">
    <property type="protein sequence ID" value="AAT36788.1"/>
    <property type="molecule type" value="Genomic_DNA"/>
</dbReference>
<keyword evidence="2" id="KW-1185">Reference proteome</keyword>
<dbReference type="Proteomes" id="UP000001245">
    <property type="component" value="Segment"/>
</dbReference>
<dbReference type="KEGG" id="vg:2846176"/>
<name>Q6J7Z1_9CAUD</name>
<dbReference type="GeneID" id="2846176"/>
<proteinExistence type="predicted"/>
<reference evidence="1 2" key="1">
    <citation type="journal article" date="2004" name="Virus Genes">
        <title>The genome of phiAsp2, an actinoplanes infecting phage.</title>
        <authorList>
            <person name="Jarling M."/>
            <person name="Bartkowiak K."/>
            <person name="Pape H."/>
            <person name="Meinhardt F."/>
        </authorList>
    </citation>
    <scope>NUCLEOTIDE SEQUENCE</scope>
</reference>
<evidence type="ECO:0000313" key="1">
    <source>
        <dbReference type="EMBL" id="AAT36788.1"/>
    </source>
</evidence>
<sequence length="110" mass="12140">MVYLTGAPVRLTLHCHACNVLLMSGAHGPGEREDIEMTNTKRANGKLIRKIAKLDRAYRLAGKPEGKLENRLAWELGNAARAGMGTLSRKVQNRNALRLGEPMSWPTYGV</sequence>
<evidence type="ECO:0000313" key="2">
    <source>
        <dbReference type="Proteomes" id="UP000001245"/>
    </source>
</evidence>
<organism evidence="1 2">
    <name type="scientific">Actinoplanes phage phiAsp2</name>
    <dbReference type="NCBI Taxonomy" id="279303"/>
    <lineage>
        <taxon>Viruses</taxon>
        <taxon>Duplodnaviria</taxon>
        <taxon>Heunggongvirae</taxon>
        <taxon>Uroviricota</taxon>
        <taxon>Caudoviricetes</taxon>
        <taxon>Aspduovirus</taxon>
        <taxon>Aspduovirus Asp2</taxon>
    </lineage>
</organism>
<protein>
    <submittedName>
        <fullName evidence="1">Pas40</fullName>
    </submittedName>
</protein>
<accession>Q6J7Z1</accession>
<gene>
    <name evidence="1" type="primary">pas40</name>
</gene>
<dbReference type="RefSeq" id="YP_024826.1">
    <property type="nucleotide sequence ID" value="NC_005885.1"/>
</dbReference>